<accession>A0A010Z3P1</accession>
<dbReference type="SMART" id="SM00028">
    <property type="entry name" value="TPR"/>
    <property type="match status" value="6"/>
</dbReference>
<reference evidence="4 5" key="1">
    <citation type="submission" date="2013-07" db="EMBL/GenBank/DDBJ databases">
        <authorList>
            <consortium name="DOE Joint Genome Institute"/>
            <person name="Eisen J."/>
            <person name="Huntemann M."/>
            <person name="Han J."/>
            <person name="Chen A."/>
            <person name="Kyrpides N."/>
            <person name="Mavromatis K."/>
            <person name="Markowitz V."/>
            <person name="Palaniappan K."/>
            <person name="Ivanova N."/>
            <person name="Schaumberg A."/>
            <person name="Pati A."/>
            <person name="Liolios K."/>
            <person name="Nordberg H.P."/>
            <person name="Cantor M.N."/>
            <person name="Hua S.X."/>
            <person name="Woyke T."/>
        </authorList>
    </citation>
    <scope>NUCLEOTIDE SEQUENCE [LARGE SCALE GENOMIC DNA]</scope>
    <source>
        <strain evidence="4 5">DSM 44712</strain>
    </source>
</reference>
<dbReference type="OrthoDB" id="581105at2"/>
<feature type="domain" description="NB-ARC" evidence="3">
    <location>
        <begin position="81"/>
        <end position="229"/>
    </location>
</feature>
<dbReference type="RefSeq" id="WP_035851521.1">
    <property type="nucleotide sequence ID" value="NZ_KK073874.1"/>
</dbReference>
<dbReference type="InterPro" id="IPR002182">
    <property type="entry name" value="NB-ARC"/>
</dbReference>
<dbReference type="PATRIC" id="fig|927661.3.peg.3105"/>
<dbReference type="EMBL" id="JFBT01000001">
    <property type="protein sequence ID" value="EXG82013.1"/>
    <property type="molecule type" value="Genomic_DNA"/>
</dbReference>
<dbReference type="SUPFAM" id="SSF52540">
    <property type="entry name" value="P-loop containing nucleoside triphosphate hydrolases"/>
    <property type="match status" value="1"/>
</dbReference>
<feature type="region of interest" description="Disordered" evidence="2">
    <location>
        <begin position="1"/>
        <end position="20"/>
    </location>
</feature>
<evidence type="ECO:0000259" key="3">
    <source>
        <dbReference type="Pfam" id="PF00931"/>
    </source>
</evidence>
<feature type="compositionally biased region" description="Basic and acidic residues" evidence="2">
    <location>
        <begin position="1"/>
        <end position="11"/>
    </location>
</feature>
<sequence>MPGRDRPHDDSTSSDLSGSAGDVVQARDVHGGVHFHTPTAPPAGTPRQLPADVRGFVNRHHELGIIDALWASDPDELPRTGVYVLAGTAGVGKTALAIHLAHRVAPRFPDGQLCLNMRGYDPGAPLTAADALDRFLRALDVTPTAIPTDVEDRAALYRSRLAERRVLILLDNVATVRQVRPLLPGTAHCLVIVTSRSRLSAPAVRDGAQRITLDVLPETDAVTLLDNLTNAYRPHEDREQITELARLCARLPLALRVAAERAASRPLMPIDLIRDLRDEYALWDALSAEDDDESDAVRTVFAWSYRALPEPAAQLFRLLGLHPGPQFSAPAAAALIGDTLGTARHLLDVLAGAHLIDQIAPDRFQFHDLLRAFAIDQGRDDAGPGRIAALRRVITWYAHTANAAESRIGILDLAIPLPAQAPRTPPPDFDAERSAALWMDTENDNLLASIRAAAREPELQELAWRLAALTRRYYMRHNLFDAWFASAHIGLDAARAIHDQHGLAEMHDSLGMAYVATQQLDNAIRHHTAALDIRRDLGDQLSEAVSLNALGLTKLRARHLTNAANHFAQSAALFDQLGDASWQAFAQLNLAGTLVELGELTQAVELLEQARAQFRAENSAEGEGNALRLLSRISLRENTFSDALRYARAAVDIAVEAENRMWEGFWLLDLGAAQLATGNTADALISYQRSASIQRRLGDRVREALALNGTGHIYQRLDRVDEAINFHRGAVLILRTVTAAWNLATALNDLAAALVKTGRRSDAESHWQEALALVDDLADPATDQLRESISRSLAMLAPE</sequence>
<dbReference type="Pfam" id="PF13424">
    <property type="entry name" value="TPR_12"/>
    <property type="match status" value="1"/>
</dbReference>
<dbReference type="Gene3D" id="3.40.50.300">
    <property type="entry name" value="P-loop containing nucleotide triphosphate hydrolases"/>
    <property type="match status" value="1"/>
</dbReference>
<dbReference type="PRINTS" id="PR00364">
    <property type="entry name" value="DISEASERSIST"/>
</dbReference>
<feature type="repeat" description="TPR" evidence="1">
    <location>
        <begin position="504"/>
        <end position="537"/>
    </location>
</feature>
<dbReference type="SUPFAM" id="SSF48452">
    <property type="entry name" value="TPR-like"/>
    <property type="match status" value="2"/>
</dbReference>
<dbReference type="Proteomes" id="UP000021053">
    <property type="component" value="Unassembled WGS sequence"/>
</dbReference>
<dbReference type="PANTHER" id="PTHR47691:SF3">
    <property type="entry name" value="HTH-TYPE TRANSCRIPTIONAL REGULATOR RV0890C-RELATED"/>
    <property type="match status" value="1"/>
</dbReference>
<dbReference type="PANTHER" id="PTHR47691">
    <property type="entry name" value="REGULATOR-RELATED"/>
    <property type="match status" value="1"/>
</dbReference>
<dbReference type="InterPro" id="IPR019734">
    <property type="entry name" value="TPR_rpt"/>
</dbReference>
<proteinExistence type="predicted"/>
<dbReference type="GO" id="GO:0043531">
    <property type="term" value="F:ADP binding"/>
    <property type="evidence" value="ECO:0007669"/>
    <property type="project" value="InterPro"/>
</dbReference>
<keyword evidence="5" id="KW-1185">Reference proteome</keyword>
<evidence type="ECO:0000313" key="5">
    <source>
        <dbReference type="Proteomes" id="UP000021053"/>
    </source>
</evidence>
<gene>
    <name evidence="4" type="ORF">CryarDRAFT_3144</name>
</gene>
<organism evidence="4 5">
    <name type="scientific">Cryptosporangium arvum DSM 44712</name>
    <dbReference type="NCBI Taxonomy" id="927661"/>
    <lineage>
        <taxon>Bacteria</taxon>
        <taxon>Bacillati</taxon>
        <taxon>Actinomycetota</taxon>
        <taxon>Actinomycetes</taxon>
        <taxon>Cryptosporangiales</taxon>
        <taxon>Cryptosporangiaceae</taxon>
        <taxon>Cryptosporangium</taxon>
    </lineage>
</organism>
<name>A0A010Z3P1_9ACTN</name>
<evidence type="ECO:0000313" key="4">
    <source>
        <dbReference type="EMBL" id="EXG82013.1"/>
    </source>
</evidence>
<evidence type="ECO:0000256" key="2">
    <source>
        <dbReference type="SAM" id="MobiDB-lite"/>
    </source>
</evidence>
<evidence type="ECO:0000256" key="1">
    <source>
        <dbReference type="PROSITE-ProRule" id="PRU00339"/>
    </source>
</evidence>
<dbReference type="InterPro" id="IPR011990">
    <property type="entry name" value="TPR-like_helical_dom_sf"/>
</dbReference>
<dbReference type="Pfam" id="PF13374">
    <property type="entry name" value="TPR_10"/>
    <property type="match status" value="1"/>
</dbReference>
<dbReference type="Gene3D" id="1.25.40.10">
    <property type="entry name" value="Tetratricopeptide repeat domain"/>
    <property type="match status" value="2"/>
</dbReference>
<dbReference type="AlphaFoldDB" id="A0A010Z3P1"/>
<dbReference type="Pfam" id="PF00931">
    <property type="entry name" value="NB-ARC"/>
    <property type="match status" value="1"/>
</dbReference>
<protein>
    <submittedName>
        <fullName evidence="4">NB-ARC domain protein</fullName>
    </submittedName>
</protein>
<dbReference type="InterPro" id="IPR027417">
    <property type="entry name" value="P-loop_NTPase"/>
</dbReference>
<dbReference type="PROSITE" id="PS50005">
    <property type="entry name" value="TPR"/>
    <property type="match status" value="1"/>
</dbReference>
<dbReference type="HOGENOM" id="CLU_004665_2_1_11"/>
<keyword evidence="1" id="KW-0802">TPR repeat</keyword>
<comment type="caution">
    <text evidence="4">The sequence shown here is derived from an EMBL/GenBank/DDBJ whole genome shotgun (WGS) entry which is preliminary data.</text>
</comment>